<dbReference type="PANTHER" id="PTHR48016">
    <property type="entry name" value="MAP KINASE KINASE KINASE SSK2-RELATED-RELATED"/>
    <property type="match status" value="1"/>
</dbReference>
<dbReference type="Pfam" id="PF00069">
    <property type="entry name" value="Pkinase"/>
    <property type="match status" value="1"/>
</dbReference>
<keyword evidence="2 5" id="KW-0547">Nucleotide-binding</keyword>
<keyword evidence="4 5" id="KW-0067">ATP-binding</keyword>
<dbReference type="InterPro" id="IPR000719">
    <property type="entry name" value="Prot_kinase_dom"/>
</dbReference>
<evidence type="ECO:0000259" key="6">
    <source>
        <dbReference type="PROSITE" id="PS50011"/>
    </source>
</evidence>
<evidence type="ECO:0000256" key="3">
    <source>
        <dbReference type="ARBA" id="ARBA00022777"/>
    </source>
</evidence>
<keyword evidence="1" id="KW-0808">Transferase</keyword>
<protein>
    <submittedName>
        <fullName evidence="7">Pkinase-domain-containing protein</fullName>
    </submittedName>
</protein>
<dbReference type="EMBL" id="ML013049">
    <property type="protein sequence ID" value="RKO95097.1"/>
    <property type="molecule type" value="Genomic_DNA"/>
</dbReference>
<dbReference type="FunFam" id="3.30.200.20:FF:000042">
    <property type="entry name" value="Aurora kinase A"/>
    <property type="match status" value="1"/>
</dbReference>
<evidence type="ECO:0000256" key="1">
    <source>
        <dbReference type="ARBA" id="ARBA00022679"/>
    </source>
</evidence>
<evidence type="ECO:0000256" key="2">
    <source>
        <dbReference type="ARBA" id="ARBA00022741"/>
    </source>
</evidence>
<organism evidence="7 8">
    <name type="scientific">Caulochytrium protostelioides</name>
    <dbReference type="NCBI Taxonomy" id="1555241"/>
    <lineage>
        <taxon>Eukaryota</taxon>
        <taxon>Fungi</taxon>
        <taxon>Fungi incertae sedis</taxon>
        <taxon>Chytridiomycota</taxon>
        <taxon>Chytridiomycota incertae sedis</taxon>
        <taxon>Chytridiomycetes</taxon>
        <taxon>Caulochytriales</taxon>
        <taxon>Caulochytriaceae</taxon>
        <taxon>Caulochytrium</taxon>
    </lineage>
</organism>
<accession>A0A4V1ISX7</accession>
<sequence>NIIGSGAFGKVYQGLNIESGAVVAVKQIRTHDVPKAELKIIRAEITLLKELSHPNIVSYVGFENTKDSIYIMMEYCESGSLQRILK</sequence>
<evidence type="ECO:0000256" key="4">
    <source>
        <dbReference type="ARBA" id="ARBA00022840"/>
    </source>
</evidence>
<dbReference type="Proteomes" id="UP000268535">
    <property type="component" value="Unassembled WGS sequence"/>
</dbReference>
<dbReference type="InterPro" id="IPR011009">
    <property type="entry name" value="Kinase-like_dom_sf"/>
</dbReference>
<proteinExistence type="predicted"/>
<feature type="binding site" evidence="5">
    <location>
        <position position="26"/>
    </location>
    <ligand>
        <name>ATP</name>
        <dbReference type="ChEBI" id="CHEBI:30616"/>
    </ligand>
</feature>
<dbReference type="GO" id="GO:0005524">
    <property type="term" value="F:ATP binding"/>
    <property type="evidence" value="ECO:0007669"/>
    <property type="project" value="UniProtKB-UniRule"/>
</dbReference>
<feature type="domain" description="Protein kinase" evidence="6">
    <location>
        <begin position="1"/>
        <end position="86"/>
    </location>
</feature>
<dbReference type="InterPro" id="IPR050538">
    <property type="entry name" value="MAP_kinase_kinase_kinase"/>
</dbReference>
<evidence type="ECO:0000313" key="8">
    <source>
        <dbReference type="Proteomes" id="UP000268535"/>
    </source>
</evidence>
<feature type="non-terminal residue" evidence="7">
    <location>
        <position position="1"/>
    </location>
</feature>
<keyword evidence="3 7" id="KW-0418">Kinase</keyword>
<dbReference type="InterPro" id="IPR017441">
    <property type="entry name" value="Protein_kinase_ATP_BS"/>
</dbReference>
<dbReference type="PANTHER" id="PTHR48016:SF56">
    <property type="entry name" value="MAPKK KINASE"/>
    <property type="match status" value="1"/>
</dbReference>
<name>A0A4V1ISX7_9FUNG</name>
<feature type="non-terminal residue" evidence="7">
    <location>
        <position position="86"/>
    </location>
</feature>
<evidence type="ECO:0000313" key="7">
    <source>
        <dbReference type="EMBL" id="RKO95097.1"/>
    </source>
</evidence>
<dbReference type="GO" id="GO:0000165">
    <property type="term" value="P:MAPK cascade"/>
    <property type="evidence" value="ECO:0007669"/>
    <property type="project" value="UniProtKB-ARBA"/>
</dbReference>
<dbReference type="SUPFAM" id="SSF56112">
    <property type="entry name" value="Protein kinase-like (PK-like)"/>
    <property type="match status" value="1"/>
</dbReference>
<dbReference type="PROSITE" id="PS00107">
    <property type="entry name" value="PROTEIN_KINASE_ATP"/>
    <property type="match status" value="1"/>
</dbReference>
<evidence type="ECO:0000256" key="5">
    <source>
        <dbReference type="PROSITE-ProRule" id="PRU10141"/>
    </source>
</evidence>
<dbReference type="AlphaFoldDB" id="A0A4V1ISX7"/>
<dbReference type="Gene3D" id="1.10.510.10">
    <property type="entry name" value="Transferase(Phosphotransferase) domain 1"/>
    <property type="match status" value="1"/>
</dbReference>
<dbReference type="GO" id="GO:0004672">
    <property type="term" value="F:protein kinase activity"/>
    <property type="evidence" value="ECO:0007669"/>
    <property type="project" value="InterPro"/>
</dbReference>
<reference evidence="8" key="1">
    <citation type="journal article" date="2018" name="Nat. Microbiol.">
        <title>Leveraging single-cell genomics to expand the fungal tree of life.</title>
        <authorList>
            <person name="Ahrendt S.R."/>
            <person name="Quandt C.A."/>
            <person name="Ciobanu D."/>
            <person name="Clum A."/>
            <person name="Salamov A."/>
            <person name="Andreopoulos B."/>
            <person name="Cheng J.F."/>
            <person name="Woyke T."/>
            <person name="Pelin A."/>
            <person name="Henrissat B."/>
            <person name="Reynolds N.K."/>
            <person name="Benny G.L."/>
            <person name="Smith M.E."/>
            <person name="James T.Y."/>
            <person name="Grigoriev I.V."/>
        </authorList>
    </citation>
    <scope>NUCLEOTIDE SEQUENCE [LARGE SCALE GENOMIC DNA]</scope>
    <source>
        <strain evidence="8">ATCC 52028</strain>
    </source>
</reference>
<gene>
    <name evidence="7" type="ORF">CAUPRSCDRAFT_2593</name>
</gene>
<dbReference type="PROSITE" id="PS50011">
    <property type="entry name" value="PROTEIN_KINASE_DOM"/>
    <property type="match status" value="1"/>
</dbReference>